<protein>
    <recommendedName>
        <fullName evidence="3">NIPSNAP domain-containing protein</fullName>
    </recommendedName>
</protein>
<sequence length="71" mass="7929">MAVLPEGGPHPDAFFFMRGFADAAARERLKSSFYEGEAWKRELEPVLVPMLEKHEVVVVEGAEGLIAWPES</sequence>
<evidence type="ECO:0000313" key="2">
    <source>
        <dbReference type="Proteomes" id="UP000578091"/>
    </source>
</evidence>
<reference evidence="1 2" key="1">
    <citation type="submission" date="2020-07" db="EMBL/GenBank/DDBJ databases">
        <title>Luteimonas sp. SJ-92.</title>
        <authorList>
            <person name="Huang X.-X."/>
            <person name="Xu L."/>
            <person name="Sun J.-Q."/>
        </authorList>
    </citation>
    <scope>NUCLEOTIDE SEQUENCE [LARGE SCALE GENOMIC DNA]</scope>
    <source>
        <strain evidence="1 2">SJ-92</strain>
    </source>
</reference>
<gene>
    <name evidence="1" type="ORF">H0E84_12170</name>
</gene>
<evidence type="ECO:0000313" key="1">
    <source>
        <dbReference type="EMBL" id="NZA27136.1"/>
    </source>
</evidence>
<name>A0A853JCX3_9GAMM</name>
<dbReference type="AlphaFoldDB" id="A0A853JCX3"/>
<proteinExistence type="predicted"/>
<dbReference type="EMBL" id="JACCKA010000072">
    <property type="protein sequence ID" value="NZA27136.1"/>
    <property type="molecule type" value="Genomic_DNA"/>
</dbReference>
<accession>A0A853JCX3</accession>
<keyword evidence="2" id="KW-1185">Reference proteome</keyword>
<organism evidence="1 2">
    <name type="scientific">Luteimonas salinisoli</name>
    <dbReference type="NCBI Taxonomy" id="2752307"/>
    <lineage>
        <taxon>Bacteria</taxon>
        <taxon>Pseudomonadati</taxon>
        <taxon>Pseudomonadota</taxon>
        <taxon>Gammaproteobacteria</taxon>
        <taxon>Lysobacterales</taxon>
        <taxon>Lysobacteraceae</taxon>
        <taxon>Luteimonas</taxon>
    </lineage>
</organism>
<comment type="caution">
    <text evidence="1">The sequence shown here is derived from an EMBL/GenBank/DDBJ whole genome shotgun (WGS) entry which is preliminary data.</text>
</comment>
<dbReference type="Proteomes" id="UP000578091">
    <property type="component" value="Unassembled WGS sequence"/>
</dbReference>
<evidence type="ECO:0008006" key="3">
    <source>
        <dbReference type="Google" id="ProtNLM"/>
    </source>
</evidence>
<dbReference type="RefSeq" id="WP_180678913.1">
    <property type="nucleotide sequence ID" value="NZ_JACCKA010000072.1"/>
</dbReference>